<organism evidence="2 3">
    <name type="scientific">Corymbia citriodora subsp. variegata</name>
    <dbReference type="NCBI Taxonomy" id="360336"/>
    <lineage>
        <taxon>Eukaryota</taxon>
        <taxon>Viridiplantae</taxon>
        <taxon>Streptophyta</taxon>
        <taxon>Embryophyta</taxon>
        <taxon>Tracheophyta</taxon>
        <taxon>Spermatophyta</taxon>
        <taxon>Magnoliopsida</taxon>
        <taxon>eudicotyledons</taxon>
        <taxon>Gunneridae</taxon>
        <taxon>Pentapetalae</taxon>
        <taxon>rosids</taxon>
        <taxon>malvids</taxon>
        <taxon>Myrtales</taxon>
        <taxon>Myrtaceae</taxon>
        <taxon>Myrtoideae</taxon>
        <taxon>Eucalypteae</taxon>
        <taxon>Corymbia</taxon>
    </lineage>
</organism>
<reference evidence="2" key="1">
    <citation type="submission" date="2020-05" db="EMBL/GenBank/DDBJ databases">
        <title>WGS assembly of Corymbia citriodora subspecies variegata.</title>
        <authorList>
            <person name="Barry K."/>
            <person name="Hundley H."/>
            <person name="Shu S."/>
            <person name="Jenkins J."/>
            <person name="Grimwood J."/>
            <person name="Baten A."/>
        </authorList>
    </citation>
    <scope>NUCLEOTIDE SEQUENCE</scope>
    <source>
        <strain evidence="2">CV2-018</strain>
    </source>
</reference>
<dbReference type="Pfam" id="PF03140">
    <property type="entry name" value="DUF247"/>
    <property type="match status" value="1"/>
</dbReference>
<dbReference type="InterPro" id="IPR004158">
    <property type="entry name" value="DUF247_pln"/>
</dbReference>
<dbReference type="Proteomes" id="UP000806378">
    <property type="component" value="Unassembled WGS sequence"/>
</dbReference>
<protein>
    <submittedName>
        <fullName evidence="2">Uncharacterized protein</fullName>
    </submittedName>
</protein>
<keyword evidence="3" id="KW-1185">Reference proteome</keyword>
<sequence length="508" mass="59169">MVGPREWLRAHLGFRSRSSNLSTTVYQGPRSQPPNDSAPQVQAELFDRAENDLVYELRPPKSEWVISIEEKLVQARQDNEACSWAKLSIYRIPHYLMDGDDKAYVPQIVSIGPYHHGKAHLCQMDQHKWRCLYRILERSNGKIDRYLELVKKVEKRARACYEGTISMSSYDFVEMMILDGCFVIELFHGDSKGFAELGYHPNDPIFSSKCGSMPMIQRDMIMLENQIPLFILDGLFSLQHHGLFCLQLCHPHQEGPIPKLALRFFDPLKPTKGRRTISSNNRLEFDPLPNQGELPCLELFRQSLLNPKQVPEEEGTKVSPQKRQQLIHCVTELREAGVKFREKETDRFMDIEFEDGILRIPRLHIDDGTRSLFLNLIAFEQSHINNRNDITAYVIFMDHLIDSLEDVRHLHQRGIIEHWLGSDAEVADLFNRLCKEVVFDQNDSYLSELTERVNEYSSRRCNRWRASLKHNYFSNPWSIISFIAALVLLALTFLQSFYAVYGYYRPRS</sequence>
<evidence type="ECO:0000313" key="3">
    <source>
        <dbReference type="Proteomes" id="UP000806378"/>
    </source>
</evidence>
<comment type="caution">
    <text evidence="2">The sequence shown here is derived from an EMBL/GenBank/DDBJ whole genome shotgun (WGS) entry which is preliminary data.</text>
</comment>
<evidence type="ECO:0000313" key="2">
    <source>
        <dbReference type="EMBL" id="KAF7848659.1"/>
    </source>
</evidence>
<dbReference type="AlphaFoldDB" id="A0A8T0CRF2"/>
<name>A0A8T0CRF2_CORYI</name>
<keyword evidence="1" id="KW-1133">Transmembrane helix</keyword>
<dbReference type="Gramene" id="rna-gnl|WGS:JABURB|Cocit.L1763.1">
    <property type="protein sequence ID" value="cds-KAF7848659.1"/>
    <property type="gene ID" value="gene-BT93_L1763"/>
</dbReference>
<dbReference type="PANTHER" id="PTHR31170">
    <property type="entry name" value="BNAC04G53230D PROTEIN"/>
    <property type="match status" value="1"/>
</dbReference>
<keyword evidence="1" id="KW-0472">Membrane</keyword>
<evidence type="ECO:0000256" key="1">
    <source>
        <dbReference type="SAM" id="Phobius"/>
    </source>
</evidence>
<keyword evidence="1" id="KW-0812">Transmembrane</keyword>
<accession>A0A8T0CRF2</accession>
<dbReference type="PANTHER" id="PTHR31170:SF25">
    <property type="entry name" value="BNAA09G04570D PROTEIN"/>
    <property type="match status" value="1"/>
</dbReference>
<dbReference type="EMBL" id="MU090028">
    <property type="protein sequence ID" value="KAF7848659.1"/>
    <property type="molecule type" value="Genomic_DNA"/>
</dbReference>
<feature type="transmembrane region" description="Helical" evidence="1">
    <location>
        <begin position="477"/>
        <end position="504"/>
    </location>
</feature>
<gene>
    <name evidence="2" type="ORF">BT93_L1763</name>
</gene>
<proteinExistence type="predicted"/>
<dbReference type="OrthoDB" id="742916at2759"/>